<evidence type="ECO:0000313" key="2">
    <source>
        <dbReference type="Proteomes" id="UP000827549"/>
    </source>
</evidence>
<keyword evidence="2" id="KW-1185">Reference proteome</keyword>
<gene>
    <name evidence="1" type="ORF">LOC62_04G006553</name>
</gene>
<protein>
    <submittedName>
        <fullName evidence="1">Uncharacterized protein</fullName>
    </submittedName>
</protein>
<accession>A0AAF1BM57</accession>
<proteinExistence type="predicted"/>
<organism evidence="1 2">
    <name type="scientific">Vanrija pseudolonga</name>
    <dbReference type="NCBI Taxonomy" id="143232"/>
    <lineage>
        <taxon>Eukaryota</taxon>
        <taxon>Fungi</taxon>
        <taxon>Dikarya</taxon>
        <taxon>Basidiomycota</taxon>
        <taxon>Agaricomycotina</taxon>
        <taxon>Tremellomycetes</taxon>
        <taxon>Trichosporonales</taxon>
        <taxon>Trichosporonaceae</taxon>
        <taxon>Vanrija</taxon>
    </lineage>
</organism>
<sequence>MRKPANCNHCGVTPSCVYERLRMIGWYQVGVECDRLAGRCTITGCTDARMYAPTARFNIPYCHDHLEELTFWSSEELEGQLQAKGVAPHLWTHAQTSLTWVRELF</sequence>
<dbReference type="AlphaFoldDB" id="A0AAF1BM57"/>
<dbReference type="GeneID" id="87809775"/>
<dbReference type="Proteomes" id="UP000827549">
    <property type="component" value="Chromosome 4"/>
</dbReference>
<name>A0AAF1BM57_9TREE</name>
<dbReference type="RefSeq" id="XP_062629102.1">
    <property type="nucleotide sequence ID" value="XM_062773118.1"/>
</dbReference>
<evidence type="ECO:0000313" key="1">
    <source>
        <dbReference type="EMBL" id="WOO83070.1"/>
    </source>
</evidence>
<reference evidence="1" key="1">
    <citation type="submission" date="2023-10" db="EMBL/GenBank/DDBJ databases">
        <authorList>
            <person name="Noh H."/>
        </authorList>
    </citation>
    <scope>NUCLEOTIDE SEQUENCE</scope>
    <source>
        <strain evidence="1">DUCC4014</strain>
    </source>
</reference>
<dbReference type="EMBL" id="CP086717">
    <property type="protein sequence ID" value="WOO83070.1"/>
    <property type="molecule type" value="Genomic_DNA"/>
</dbReference>